<comment type="caution">
    <text evidence="4">The sequence shown here is derived from an EMBL/GenBank/DDBJ whole genome shotgun (WGS) entry which is preliminary data.</text>
</comment>
<dbReference type="AlphaFoldDB" id="A0AAW0MW90"/>
<dbReference type="PANTHER" id="PTHR45784">
    <property type="entry name" value="C-TYPE LECTIN DOMAIN FAMILY 20 MEMBER A-RELATED"/>
    <property type="match status" value="1"/>
</dbReference>
<dbReference type="PROSITE" id="PS50041">
    <property type="entry name" value="C_TYPE_LECTIN_2"/>
    <property type="match status" value="2"/>
</dbReference>
<dbReference type="Gene3D" id="3.10.100.10">
    <property type="entry name" value="Mannose-Binding Protein A, subunit A"/>
    <property type="match status" value="2"/>
</dbReference>
<keyword evidence="5" id="KW-1185">Reference proteome</keyword>
<proteinExistence type="predicted"/>
<protein>
    <recommendedName>
        <fullName evidence="3">C-type lectin domain-containing protein</fullName>
    </recommendedName>
</protein>
<dbReference type="InterPro" id="IPR016186">
    <property type="entry name" value="C-type_lectin-like/link_sf"/>
</dbReference>
<dbReference type="InterPro" id="IPR018378">
    <property type="entry name" value="C-type_lectin_CS"/>
</dbReference>
<feature type="signal peptide" evidence="2">
    <location>
        <begin position="1"/>
        <end position="22"/>
    </location>
</feature>
<evidence type="ECO:0000256" key="2">
    <source>
        <dbReference type="SAM" id="SignalP"/>
    </source>
</evidence>
<dbReference type="SUPFAM" id="SSF56436">
    <property type="entry name" value="C-type lectin-like"/>
    <property type="match status" value="2"/>
</dbReference>
<gene>
    <name evidence="4" type="ORF">WMY93_026966</name>
</gene>
<dbReference type="PANTHER" id="PTHR45784:SF3">
    <property type="entry name" value="C-TYPE LECTIN DOMAIN FAMILY 4 MEMBER K-LIKE-RELATED"/>
    <property type="match status" value="1"/>
</dbReference>
<keyword evidence="1" id="KW-1015">Disulfide bond</keyword>
<dbReference type="InterPro" id="IPR016187">
    <property type="entry name" value="CTDL_fold"/>
</dbReference>
<evidence type="ECO:0000259" key="3">
    <source>
        <dbReference type="PROSITE" id="PS50041"/>
    </source>
</evidence>
<reference evidence="5" key="1">
    <citation type="submission" date="2024-04" db="EMBL/GenBank/DDBJ databases">
        <title>Salinicola lusitanus LLJ914,a marine bacterium isolated from the Okinawa Trough.</title>
        <authorList>
            <person name="Li J."/>
        </authorList>
    </citation>
    <scope>NUCLEOTIDE SEQUENCE [LARGE SCALE GENOMIC DNA]</scope>
</reference>
<dbReference type="PROSITE" id="PS00615">
    <property type="entry name" value="C_TYPE_LECTIN_1"/>
    <property type="match status" value="1"/>
</dbReference>
<dbReference type="Proteomes" id="UP001460270">
    <property type="component" value="Unassembled WGS sequence"/>
</dbReference>
<evidence type="ECO:0000256" key="1">
    <source>
        <dbReference type="ARBA" id="ARBA00023157"/>
    </source>
</evidence>
<sequence>MCLKLLGVLLVHCLIEYRHVNLEKSWADAQQYCREHYVDLATLESSKDVNRLPIPGSWVWIGLNDDPTSWNRVMTSDSNSWRWSSTGTTSPGGYQNWASTEPNNYDGVELCVFVKNGEWFDHNCAFLLEFFCYNSLKEYFLITTPKNWSDSQSYCRQHYHDLAMIESSAENQALTAFLSTSTTDVWIGLYRVAWKWSDGSPSTYRKWRSGEPNHAYLAESCVSQNIDSFWNDDPCSTPGQFVCYEVVTTSAIAKLTLQTTANMSDPATRNTFLEVVFSAFSSFPYH</sequence>
<name>A0AAW0MW90_9GOBI</name>
<accession>A0AAW0MW90</accession>
<dbReference type="InterPro" id="IPR001304">
    <property type="entry name" value="C-type_lectin-like"/>
</dbReference>
<feature type="domain" description="C-type lectin" evidence="3">
    <location>
        <begin position="128"/>
        <end position="244"/>
    </location>
</feature>
<feature type="chain" id="PRO_5043822019" description="C-type lectin domain-containing protein" evidence="2">
    <location>
        <begin position="23"/>
        <end position="286"/>
    </location>
</feature>
<evidence type="ECO:0000313" key="4">
    <source>
        <dbReference type="EMBL" id="KAK7883843.1"/>
    </source>
</evidence>
<dbReference type="EMBL" id="JBBPFD010000020">
    <property type="protein sequence ID" value="KAK7883843.1"/>
    <property type="molecule type" value="Genomic_DNA"/>
</dbReference>
<dbReference type="SMART" id="SM00034">
    <property type="entry name" value="CLECT"/>
    <property type="match status" value="2"/>
</dbReference>
<dbReference type="Pfam" id="PF00059">
    <property type="entry name" value="Lectin_C"/>
    <property type="match status" value="2"/>
</dbReference>
<organism evidence="4 5">
    <name type="scientific">Mugilogobius chulae</name>
    <name type="common">yellowstripe goby</name>
    <dbReference type="NCBI Taxonomy" id="88201"/>
    <lineage>
        <taxon>Eukaryota</taxon>
        <taxon>Metazoa</taxon>
        <taxon>Chordata</taxon>
        <taxon>Craniata</taxon>
        <taxon>Vertebrata</taxon>
        <taxon>Euteleostomi</taxon>
        <taxon>Actinopterygii</taxon>
        <taxon>Neopterygii</taxon>
        <taxon>Teleostei</taxon>
        <taxon>Neoteleostei</taxon>
        <taxon>Acanthomorphata</taxon>
        <taxon>Gobiaria</taxon>
        <taxon>Gobiiformes</taxon>
        <taxon>Gobioidei</taxon>
        <taxon>Gobiidae</taxon>
        <taxon>Gobionellinae</taxon>
        <taxon>Mugilogobius</taxon>
    </lineage>
</organism>
<keyword evidence="2" id="KW-0732">Signal</keyword>
<feature type="domain" description="C-type lectin" evidence="3">
    <location>
        <begin position="17"/>
        <end position="133"/>
    </location>
</feature>
<evidence type="ECO:0000313" key="5">
    <source>
        <dbReference type="Proteomes" id="UP001460270"/>
    </source>
</evidence>